<organism evidence="1 2">
    <name type="scientific">Luteolibacter luteus</name>
    <dbReference type="NCBI Taxonomy" id="2728835"/>
    <lineage>
        <taxon>Bacteria</taxon>
        <taxon>Pseudomonadati</taxon>
        <taxon>Verrucomicrobiota</taxon>
        <taxon>Verrucomicrobiia</taxon>
        <taxon>Verrucomicrobiales</taxon>
        <taxon>Verrucomicrobiaceae</taxon>
        <taxon>Luteolibacter</taxon>
    </lineage>
</organism>
<evidence type="ECO:0000313" key="2">
    <source>
        <dbReference type="Proteomes" id="UP000501812"/>
    </source>
</evidence>
<sequence>MRAQYHLRSSEQGLLAWDVRRLIERTSRLVPFDLSLDEVRELDESFWFENEGDLPTCRKIAEHARLIAETDLGNPIILDPEGRVMDGMHRVCKALMEGRSSVRAVQLQELPEPDFIGTAAEDLPYEE</sequence>
<reference evidence="1 2" key="1">
    <citation type="submission" date="2020-04" db="EMBL/GenBank/DDBJ databases">
        <title>Luteolibacter sp. G-1-1-1 isolated from soil.</title>
        <authorList>
            <person name="Dahal R.H."/>
        </authorList>
    </citation>
    <scope>NUCLEOTIDE SEQUENCE [LARGE SCALE GENOMIC DNA]</scope>
    <source>
        <strain evidence="1 2">G-1-1-1</strain>
    </source>
</reference>
<dbReference type="Proteomes" id="UP000501812">
    <property type="component" value="Chromosome"/>
</dbReference>
<name>A0A858RME4_9BACT</name>
<evidence type="ECO:0000313" key="1">
    <source>
        <dbReference type="EMBL" id="QJE97628.1"/>
    </source>
</evidence>
<accession>A0A858RME4</accession>
<proteinExistence type="predicted"/>
<dbReference type="RefSeq" id="WP_169456054.1">
    <property type="nucleotide sequence ID" value="NZ_CP051774.1"/>
</dbReference>
<dbReference type="EMBL" id="CP051774">
    <property type="protein sequence ID" value="QJE97628.1"/>
    <property type="molecule type" value="Genomic_DNA"/>
</dbReference>
<evidence type="ECO:0008006" key="3">
    <source>
        <dbReference type="Google" id="ProtNLM"/>
    </source>
</evidence>
<gene>
    <name evidence="1" type="ORF">HHL09_18210</name>
</gene>
<protein>
    <recommendedName>
        <fullName evidence="3">Chromosome partitioning protein ParB</fullName>
    </recommendedName>
</protein>
<dbReference type="AlphaFoldDB" id="A0A858RME4"/>
<dbReference type="KEGG" id="luo:HHL09_18210"/>
<keyword evidence="2" id="KW-1185">Reference proteome</keyword>